<evidence type="ECO:0000256" key="4">
    <source>
        <dbReference type="ARBA" id="ARBA00023065"/>
    </source>
</evidence>
<dbReference type="OrthoDB" id="9802471at2"/>
<organism evidence="8 9">
    <name type="scientific">Mangrovibacterium marinum</name>
    <dbReference type="NCBI Taxonomy" id="1639118"/>
    <lineage>
        <taxon>Bacteria</taxon>
        <taxon>Pseudomonadati</taxon>
        <taxon>Bacteroidota</taxon>
        <taxon>Bacteroidia</taxon>
        <taxon>Marinilabiliales</taxon>
        <taxon>Prolixibacteraceae</taxon>
        <taxon>Mangrovibacterium</taxon>
    </lineage>
</organism>
<keyword evidence="7" id="KW-1003">Cell membrane</keyword>
<comment type="subcellular location">
    <subcellularLocation>
        <location evidence="7">Cell membrane</location>
        <topology evidence="7">Peripheral membrane protein</topology>
    </subcellularLocation>
    <subcellularLocation>
        <location evidence="1">Membrane</location>
    </subcellularLocation>
</comment>
<dbReference type="InterPro" id="IPR000711">
    <property type="entry name" value="ATPase_OSCP/dsu"/>
</dbReference>
<evidence type="ECO:0000256" key="2">
    <source>
        <dbReference type="ARBA" id="ARBA00022448"/>
    </source>
</evidence>
<dbReference type="SUPFAM" id="SSF47928">
    <property type="entry name" value="N-terminal domain of the delta subunit of the F1F0-ATP synthase"/>
    <property type="match status" value="1"/>
</dbReference>
<dbReference type="Proteomes" id="UP000243525">
    <property type="component" value="Unassembled WGS sequence"/>
</dbReference>
<dbReference type="PRINTS" id="PR00125">
    <property type="entry name" value="ATPASEDELTA"/>
</dbReference>
<keyword evidence="4 7" id="KW-0406">Ion transport</keyword>
<dbReference type="PROSITE" id="PS00389">
    <property type="entry name" value="ATPASE_DELTA"/>
    <property type="match status" value="1"/>
</dbReference>
<sequence>MNQSKVTVRYSKAFFNLAKEKKQLDTLRKDIELIYTLCNESADFRILLESPIVKTSQKTKLLKAIFEKKIAPLSLNFLELVTTNKREAQLAGICRNLLTLYRQEQGVKTALLTTAVDLDPALIADIQKKLEAQFQAQIELSQKVDPALVGGFILRVEDQQVDASIARQLQKVRETLLQSEIK</sequence>
<evidence type="ECO:0000256" key="1">
    <source>
        <dbReference type="ARBA" id="ARBA00004370"/>
    </source>
</evidence>
<dbReference type="AlphaFoldDB" id="A0A2T5C6G3"/>
<dbReference type="GO" id="GO:0046933">
    <property type="term" value="F:proton-transporting ATP synthase activity, rotational mechanism"/>
    <property type="evidence" value="ECO:0007669"/>
    <property type="project" value="UniProtKB-UniRule"/>
</dbReference>
<keyword evidence="6 7" id="KW-0066">ATP synthesis</keyword>
<dbReference type="InterPro" id="IPR026015">
    <property type="entry name" value="ATP_synth_OSCP/delta_N_sf"/>
</dbReference>
<dbReference type="Gene3D" id="1.10.520.20">
    <property type="entry name" value="N-terminal domain of the delta subunit of the F1F0-ATP synthase"/>
    <property type="match status" value="1"/>
</dbReference>
<proteinExistence type="inferred from homology"/>
<name>A0A2T5C6G3_9BACT</name>
<evidence type="ECO:0000256" key="7">
    <source>
        <dbReference type="HAMAP-Rule" id="MF_01416"/>
    </source>
</evidence>
<dbReference type="InterPro" id="IPR020781">
    <property type="entry name" value="ATPase_OSCP/d_CS"/>
</dbReference>
<dbReference type="EMBL" id="QAAD01000001">
    <property type="protein sequence ID" value="PTN10516.1"/>
    <property type="molecule type" value="Genomic_DNA"/>
</dbReference>
<evidence type="ECO:0000313" key="8">
    <source>
        <dbReference type="EMBL" id="PTN10516.1"/>
    </source>
</evidence>
<dbReference type="HAMAP" id="MF_01416">
    <property type="entry name" value="ATP_synth_delta_bact"/>
    <property type="match status" value="1"/>
</dbReference>
<evidence type="ECO:0000313" key="9">
    <source>
        <dbReference type="Proteomes" id="UP000243525"/>
    </source>
</evidence>
<comment type="function">
    <text evidence="7">This protein is part of the stalk that links CF(0) to CF(1). It either transmits conformational changes from CF(0) to CF(1) or is implicated in proton conduction.</text>
</comment>
<keyword evidence="5 7" id="KW-0472">Membrane</keyword>
<dbReference type="Pfam" id="PF00213">
    <property type="entry name" value="OSCP"/>
    <property type="match status" value="1"/>
</dbReference>
<reference evidence="8 9" key="1">
    <citation type="submission" date="2018-04" db="EMBL/GenBank/DDBJ databases">
        <title>Genomic Encyclopedia of Archaeal and Bacterial Type Strains, Phase II (KMG-II): from individual species to whole genera.</title>
        <authorList>
            <person name="Goeker M."/>
        </authorList>
    </citation>
    <scope>NUCLEOTIDE SEQUENCE [LARGE SCALE GENOMIC DNA]</scope>
    <source>
        <strain evidence="8 9">DSM 28823</strain>
    </source>
</reference>
<evidence type="ECO:0000256" key="5">
    <source>
        <dbReference type="ARBA" id="ARBA00023136"/>
    </source>
</evidence>
<accession>A0A2T5C6G3</accession>
<comment type="function">
    <text evidence="7">F(1)F(0) ATP synthase produces ATP from ADP in the presence of a proton or sodium gradient. F-type ATPases consist of two structural domains, F(1) containing the extramembraneous catalytic core and F(0) containing the membrane proton channel, linked together by a central stalk and a peripheral stalk. During catalysis, ATP synthesis in the catalytic domain of F(1) is coupled via a rotary mechanism of the central stalk subunits to proton translocation.</text>
</comment>
<keyword evidence="7" id="KW-0139">CF(1)</keyword>
<keyword evidence="3 7" id="KW-0375">Hydrogen ion transport</keyword>
<evidence type="ECO:0000256" key="3">
    <source>
        <dbReference type="ARBA" id="ARBA00022781"/>
    </source>
</evidence>
<keyword evidence="2 7" id="KW-0813">Transport</keyword>
<comment type="caution">
    <text evidence="8">The sequence shown here is derived from an EMBL/GenBank/DDBJ whole genome shotgun (WGS) entry which is preliminary data.</text>
</comment>
<protein>
    <recommendedName>
        <fullName evidence="7">ATP synthase subunit delta</fullName>
    </recommendedName>
    <alternativeName>
        <fullName evidence="7">ATP synthase F(1) sector subunit delta</fullName>
    </alternativeName>
    <alternativeName>
        <fullName evidence="7">F-type ATPase subunit delta</fullName>
        <shortName evidence="7">F-ATPase subunit delta</shortName>
    </alternativeName>
</protein>
<dbReference type="GO" id="GO:0045259">
    <property type="term" value="C:proton-transporting ATP synthase complex"/>
    <property type="evidence" value="ECO:0007669"/>
    <property type="project" value="UniProtKB-KW"/>
</dbReference>
<dbReference type="PANTHER" id="PTHR11910">
    <property type="entry name" value="ATP SYNTHASE DELTA CHAIN"/>
    <property type="match status" value="1"/>
</dbReference>
<dbReference type="RefSeq" id="WP_107820618.1">
    <property type="nucleotide sequence ID" value="NZ_OY782574.1"/>
</dbReference>
<gene>
    <name evidence="7" type="primary">atpH</name>
    <name evidence="8" type="ORF">C8N47_101165</name>
</gene>
<dbReference type="GO" id="GO:0005886">
    <property type="term" value="C:plasma membrane"/>
    <property type="evidence" value="ECO:0007669"/>
    <property type="project" value="UniProtKB-SubCell"/>
</dbReference>
<comment type="similarity">
    <text evidence="7">Belongs to the ATPase delta chain family.</text>
</comment>
<dbReference type="NCBIfam" id="TIGR01145">
    <property type="entry name" value="ATP_synt_delta"/>
    <property type="match status" value="1"/>
</dbReference>
<keyword evidence="9" id="KW-1185">Reference proteome</keyword>
<evidence type="ECO:0000256" key="6">
    <source>
        <dbReference type="ARBA" id="ARBA00023310"/>
    </source>
</evidence>